<accession>A0ABS4DX76</accession>
<protein>
    <recommendedName>
        <fullName evidence="1">Stress-response A/B barrel domain-containing protein</fullName>
    </recommendedName>
</protein>
<dbReference type="Gene3D" id="3.30.70.100">
    <property type="match status" value="1"/>
</dbReference>
<comment type="caution">
    <text evidence="2">The sequence shown here is derived from an EMBL/GenBank/DDBJ whole genome shotgun (WGS) entry which is preliminary data.</text>
</comment>
<proteinExistence type="predicted"/>
<dbReference type="SUPFAM" id="SSF54909">
    <property type="entry name" value="Dimeric alpha+beta barrel"/>
    <property type="match status" value="1"/>
</dbReference>
<dbReference type="InterPro" id="IPR011008">
    <property type="entry name" value="Dimeric_a/b-barrel"/>
</dbReference>
<sequence length="102" mass="11057">MIQHSVFLRFKASFQAPDKEAIYASLADLQQDLPGGVDFKSGPNVSTEGLNGGFLDGFSVTFTDADALDIFLSHPKHREINEHLLAVTDGGLSGMLVFDMEV</sequence>
<dbReference type="Pfam" id="PF07876">
    <property type="entry name" value="Dabb"/>
    <property type="match status" value="1"/>
</dbReference>
<dbReference type="RefSeq" id="WP_209943920.1">
    <property type="nucleotide sequence ID" value="NZ_JAGGJU010000004.1"/>
</dbReference>
<dbReference type="EMBL" id="JAGGJU010000004">
    <property type="protein sequence ID" value="MBP1850299.1"/>
    <property type="molecule type" value="Genomic_DNA"/>
</dbReference>
<evidence type="ECO:0000313" key="3">
    <source>
        <dbReference type="Proteomes" id="UP000759443"/>
    </source>
</evidence>
<reference evidence="2 3" key="1">
    <citation type="submission" date="2021-03" db="EMBL/GenBank/DDBJ databases">
        <title>Genomic Encyclopedia of Type Strains, Phase IV (KMG-IV): sequencing the most valuable type-strain genomes for metagenomic binning, comparative biology and taxonomic classification.</title>
        <authorList>
            <person name="Goeker M."/>
        </authorList>
    </citation>
    <scope>NUCLEOTIDE SEQUENCE [LARGE SCALE GENOMIC DNA]</scope>
    <source>
        <strain evidence="2 3">DSM 21600</strain>
    </source>
</reference>
<keyword evidence="3" id="KW-1185">Reference proteome</keyword>
<name>A0ABS4DX76_9HYPH</name>
<dbReference type="SMART" id="SM00886">
    <property type="entry name" value="Dabb"/>
    <property type="match status" value="1"/>
</dbReference>
<dbReference type="Proteomes" id="UP000759443">
    <property type="component" value="Unassembled WGS sequence"/>
</dbReference>
<feature type="domain" description="Stress-response A/B barrel" evidence="1">
    <location>
        <begin position="2"/>
        <end position="100"/>
    </location>
</feature>
<organism evidence="2 3">
    <name type="scientific">Rhizobium halophytocola</name>
    <dbReference type="NCBI Taxonomy" id="735519"/>
    <lineage>
        <taxon>Bacteria</taxon>
        <taxon>Pseudomonadati</taxon>
        <taxon>Pseudomonadota</taxon>
        <taxon>Alphaproteobacteria</taxon>
        <taxon>Hyphomicrobiales</taxon>
        <taxon>Rhizobiaceae</taxon>
        <taxon>Rhizobium/Agrobacterium group</taxon>
        <taxon>Rhizobium</taxon>
    </lineage>
</organism>
<gene>
    <name evidence="2" type="ORF">J2Z17_001733</name>
</gene>
<evidence type="ECO:0000259" key="1">
    <source>
        <dbReference type="PROSITE" id="PS51502"/>
    </source>
</evidence>
<evidence type="ECO:0000313" key="2">
    <source>
        <dbReference type="EMBL" id="MBP1850299.1"/>
    </source>
</evidence>
<dbReference type="InterPro" id="IPR013097">
    <property type="entry name" value="Dabb"/>
</dbReference>
<dbReference type="PROSITE" id="PS51502">
    <property type="entry name" value="S_R_A_B_BARREL"/>
    <property type="match status" value="1"/>
</dbReference>